<keyword evidence="3" id="KW-1185">Reference proteome</keyword>
<feature type="domain" description="JmjC" evidence="1">
    <location>
        <begin position="100"/>
        <end position="254"/>
    </location>
</feature>
<name>A0A8C9FN80_PAVCR</name>
<dbReference type="InterPro" id="IPR003347">
    <property type="entry name" value="JmjC_dom"/>
</dbReference>
<dbReference type="SUPFAM" id="SSF51197">
    <property type="entry name" value="Clavaminate synthase-like"/>
    <property type="match status" value="1"/>
</dbReference>
<dbReference type="PANTHER" id="PTHR10694">
    <property type="entry name" value="LYSINE-SPECIFIC DEMETHYLASE"/>
    <property type="match status" value="1"/>
</dbReference>
<dbReference type="AlphaFoldDB" id="A0A8C9FN80"/>
<dbReference type="Pfam" id="PF02373">
    <property type="entry name" value="JmjC"/>
    <property type="match status" value="1"/>
</dbReference>
<dbReference type="GO" id="GO:0006355">
    <property type="term" value="P:regulation of DNA-templated transcription"/>
    <property type="evidence" value="ECO:0007669"/>
    <property type="project" value="TreeGrafter"/>
</dbReference>
<dbReference type="GO" id="GO:0005634">
    <property type="term" value="C:nucleus"/>
    <property type="evidence" value="ECO:0007669"/>
    <property type="project" value="TreeGrafter"/>
</dbReference>
<accession>A0A8C9FN80</accession>
<proteinExistence type="predicted"/>
<dbReference type="Gene3D" id="2.60.120.650">
    <property type="entry name" value="Cupin"/>
    <property type="match status" value="1"/>
</dbReference>
<dbReference type="SMART" id="SM00558">
    <property type="entry name" value="JmjC"/>
    <property type="match status" value="1"/>
</dbReference>
<dbReference type="Proteomes" id="UP000694428">
    <property type="component" value="Unplaced"/>
</dbReference>
<reference evidence="2" key="1">
    <citation type="submission" date="2025-08" db="UniProtKB">
        <authorList>
            <consortium name="Ensembl"/>
        </authorList>
    </citation>
    <scope>IDENTIFICATION</scope>
</reference>
<dbReference type="GO" id="GO:0000785">
    <property type="term" value="C:chromatin"/>
    <property type="evidence" value="ECO:0007669"/>
    <property type="project" value="TreeGrafter"/>
</dbReference>
<sequence length="269" mass="31146">MFLCLHAKYLAYTFNISVLILCSWVKACKLGIVWNQSLSALIQRIWAIYVEILGLTLDVSCIKCWLKSLNIPYFTCFAVAEYCALSAIGMDKILSSFLQDYALSGWNLNNMPILEQSVLAHINADISGMKVPWLYVGMCFSSFCWHIEDHWSYSINYLHWYGLFFAHLRYTALFTLFESQPDLLHQLVTIMNPNVLMEHGVPVYRTNQCAGEFVVTFPRAYHSGFNQGYNFAEAVNFCTADWVCSFVYVFYFFSNASSWISRRLLYCFE</sequence>
<dbReference type="PROSITE" id="PS51184">
    <property type="entry name" value="JMJC"/>
    <property type="match status" value="1"/>
</dbReference>
<evidence type="ECO:0000313" key="2">
    <source>
        <dbReference type="Ensembl" id="ENSPSTP00000018161.1"/>
    </source>
</evidence>
<organism evidence="2 3">
    <name type="scientific">Pavo cristatus</name>
    <name type="common">Indian peafowl</name>
    <name type="synonym">Blue peafowl</name>
    <dbReference type="NCBI Taxonomy" id="9049"/>
    <lineage>
        <taxon>Eukaryota</taxon>
        <taxon>Metazoa</taxon>
        <taxon>Chordata</taxon>
        <taxon>Craniata</taxon>
        <taxon>Vertebrata</taxon>
        <taxon>Euteleostomi</taxon>
        <taxon>Archelosauria</taxon>
        <taxon>Archosauria</taxon>
        <taxon>Dinosauria</taxon>
        <taxon>Saurischia</taxon>
        <taxon>Theropoda</taxon>
        <taxon>Coelurosauria</taxon>
        <taxon>Aves</taxon>
        <taxon>Neognathae</taxon>
        <taxon>Galloanserae</taxon>
        <taxon>Galliformes</taxon>
        <taxon>Phasianidae</taxon>
        <taxon>Phasianinae</taxon>
        <taxon>Pavo</taxon>
    </lineage>
</organism>
<dbReference type="PANTHER" id="PTHR10694:SF17">
    <property type="entry name" value="LYSINE-SPECIFIC DEMETHYLASE 5A"/>
    <property type="match status" value="1"/>
</dbReference>
<reference evidence="2" key="2">
    <citation type="submission" date="2025-09" db="UniProtKB">
        <authorList>
            <consortium name="Ensembl"/>
        </authorList>
    </citation>
    <scope>IDENTIFICATION</scope>
</reference>
<dbReference type="GO" id="GO:0034647">
    <property type="term" value="F:histone H3K4me/H3K4me2/H3K4me3 demethylase activity"/>
    <property type="evidence" value="ECO:0007669"/>
    <property type="project" value="TreeGrafter"/>
</dbReference>
<evidence type="ECO:0000313" key="3">
    <source>
        <dbReference type="Proteomes" id="UP000694428"/>
    </source>
</evidence>
<protein>
    <recommendedName>
        <fullName evidence="1">JmjC domain-containing protein</fullName>
    </recommendedName>
</protein>
<evidence type="ECO:0000259" key="1">
    <source>
        <dbReference type="PROSITE" id="PS51184"/>
    </source>
</evidence>
<dbReference type="Ensembl" id="ENSPSTT00000019029.1">
    <property type="protein sequence ID" value="ENSPSTP00000018161.1"/>
    <property type="gene ID" value="ENSPSTG00000013016.1"/>
</dbReference>